<organism evidence="1">
    <name type="scientific">bacterium 19MO03SA05</name>
    <dbReference type="NCBI Taxonomy" id="2920620"/>
    <lineage>
        <taxon>Bacteria</taxon>
    </lineage>
</organism>
<sequence length="70" mass="7792">MFEEDGIDHRSNDFKSMLENKIEEPVIIGNSHQDGMALWDGVHRLAAAFATGRTLPAFVGTRIPLPHAFD</sequence>
<dbReference type="AlphaFoldDB" id="A0AAU6VL62"/>
<gene>
    <name evidence="1" type="ORF">MRM63_18480</name>
</gene>
<evidence type="ECO:0000313" key="1">
    <source>
        <dbReference type="EMBL" id="XAG86825.1"/>
    </source>
</evidence>
<name>A0AAU6VL62_UNCXX</name>
<accession>A0AAU6VL62</accession>
<dbReference type="EMBL" id="CP095352">
    <property type="protein sequence ID" value="XAG86825.1"/>
    <property type="molecule type" value="Genomic_DNA"/>
</dbReference>
<protein>
    <recommendedName>
        <fullName evidence="2">ParB/Sulfiredoxin domain-containing protein</fullName>
    </recommendedName>
</protein>
<reference evidence="1" key="1">
    <citation type="submission" date="2022-03" db="EMBL/GenBank/DDBJ databases">
        <title>Sea Food Isolates.</title>
        <authorList>
            <person name="Li c."/>
        </authorList>
    </citation>
    <scope>NUCLEOTIDE SEQUENCE</scope>
    <source>
        <strain evidence="1">19MO03SA05</strain>
        <plasmid evidence="1">pSP19M00231</plasmid>
    </source>
</reference>
<keyword evidence="1" id="KW-0614">Plasmid</keyword>
<evidence type="ECO:0008006" key="2">
    <source>
        <dbReference type="Google" id="ProtNLM"/>
    </source>
</evidence>
<geneLocation type="plasmid" evidence="1">
    <name>pSP19M00231</name>
</geneLocation>
<proteinExistence type="predicted"/>